<dbReference type="Gene3D" id="3.40.30.10">
    <property type="entry name" value="Glutaredoxin"/>
    <property type="match status" value="1"/>
</dbReference>
<proteinExistence type="inferred from homology"/>
<evidence type="ECO:0008006" key="6">
    <source>
        <dbReference type="Google" id="ProtNLM"/>
    </source>
</evidence>
<dbReference type="GO" id="GO:0006559">
    <property type="term" value="P:L-phenylalanine catabolic process"/>
    <property type="evidence" value="ECO:0007669"/>
    <property type="project" value="TreeGrafter"/>
</dbReference>
<sequence>MHLCNRVRFELGALEAISFGLDLNPIPKLIFTLPTSASASASTSTPPFFQVEQMADSTKLQLYSYWRSSSSHRLEYEYKPVNLLKNEQSSPEFVKLNPLKYVPVLVDGDVVIADSFVITLYLEDKYPDHPLLPKDLKNKALNLQVASIVGSSIQPLHNLGVLNYIEGKLNSNEKVAWAQYHINYGFEALEKLLKDVAGKFATSDEAQLADAFLAPQILTASRFEIDMGRYPTLARLKEAYDEHPAFIAALPTNQPDAPTSS</sequence>
<dbReference type="EMBL" id="JAGFBR010000010">
    <property type="protein sequence ID" value="KAH0459812.1"/>
    <property type="molecule type" value="Genomic_DNA"/>
</dbReference>
<comment type="caution">
    <text evidence="4">The sequence shown here is derived from an EMBL/GenBank/DDBJ whole genome shotgun (WGS) entry which is preliminary data.</text>
</comment>
<dbReference type="Gene3D" id="1.20.1050.10">
    <property type="match status" value="1"/>
</dbReference>
<dbReference type="InterPro" id="IPR034330">
    <property type="entry name" value="GST_Zeta_C"/>
</dbReference>
<dbReference type="SUPFAM" id="SSF47616">
    <property type="entry name" value="GST C-terminal domain-like"/>
    <property type="match status" value="1"/>
</dbReference>
<dbReference type="GO" id="GO:0006749">
    <property type="term" value="P:glutathione metabolic process"/>
    <property type="evidence" value="ECO:0007669"/>
    <property type="project" value="TreeGrafter"/>
</dbReference>
<protein>
    <recommendedName>
        <fullName evidence="6">Glutathione transferase</fullName>
    </recommendedName>
</protein>
<dbReference type="InterPro" id="IPR004045">
    <property type="entry name" value="Glutathione_S-Trfase_N"/>
</dbReference>
<dbReference type="Proteomes" id="UP000775213">
    <property type="component" value="Unassembled WGS sequence"/>
</dbReference>
<feature type="domain" description="GST C-terminal" evidence="3">
    <location>
        <begin position="135"/>
        <end position="259"/>
    </location>
</feature>
<dbReference type="GO" id="GO:0005737">
    <property type="term" value="C:cytoplasm"/>
    <property type="evidence" value="ECO:0007669"/>
    <property type="project" value="InterPro"/>
</dbReference>
<dbReference type="GO" id="GO:0016034">
    <property type="term" value="F:maleylacetoacetate isomerase activity"/>
    <property type="evidence" value="ECO:0007669"/>
    <property type="project" value="TreeGrafter"/>
</dbReference>
<evidence type="ECO:0000259" key="3">
    <source>
        <dbReference type="PROSITE" id="PS50405"/>
    </source>
</evidence>
<evidence type="ECO:0000256" key="1">
    <source>
        <dbReference type="ARBA" id="ARBA00010007"/>
    </source>
</evidence>
<name>A0AAV7GW48_DENCH</name>
<dbReference type="InterPro" id="IPR005955">
    <property type="entry name" value="GST_Zeta"/>
</dbReference>
<dbReference type="InterPro" id="IPR036282">
    <property type="entry name" value="Glutathione-S-Trfase_C_sf"/>
</dbReference>
<evidence type="ECO:0000313" key="4">
    <source>
        <dbReference type="EMBL" id="KAH0459812.1"/>
    </source>
</evidence>
<dbReference type="SUPFAM" id="SSF52833">
    <property type="entry name" value="Thioredoxin-like"/>
    <property type="match status" value="1"/>
</dbReference>
<dbReference type="Pfam" id="PF02798">
    <property type="entry name" value="GST_N"/>
    <property type="match status" value="1"/>
</dbReference>
<dbReference type="PROSITE" id="PS50404">
    <property type="entry name" value="GST_NTER"/>
    <property type="match status" value="1"/>
</dbReference>
<evidence type="ECO:0000259" key="2">
    <source>
        <dbReference type="PROSITE" id="PS50404"/>
    </source>
</evidence>
<dbReference type="SFLD" id="SFLDS00019">
    <property type="entry name" value="Glutathione_Transferase_(cytos"/>
    <property type="match status" value="1"/>
</dbReference>
<gene>
    <name evidence="4" type="ORF">IEQ34_010475</name>
</gene>
<dbReference type="FunFam" id="1.20.1050.10:FF:000017">
    <property type="entry name" value="Maleylacetoacetate isomerase"/>
    <property type="match status" value="1"/>
</dbReference>
<dbReference type="NCBIfam" id="TIGR01262">
    <property type="entry name" value="maiA"/>
    <property type="match status" value="1"/>
</dbReference>
<organism evidence="4 5">
    <name type="scientific">Dendrobium chrysotoxum</name>
    <name type="common">Orchid</name>
    <dbReference type="NCBI Taxonomy" id="161865"/>
    <lineage>
        <taxon>Eukaryota</taxon>
        <taxon>Viridiplantae</taxon>
        <taxon>Streptophyta</taxon>
        <taxon>Embryophyta</taxon>
        <taxon>Tracheophyta</taxon>
        <taxon>Spermatophyta</taxon>
        <taxon>Magnoliopsida</taxon>
        <taxon>Liliopsida</taxon>
        <taxon>Asparagales</taxon>
        <taxon>Orchidaceae</taxon>
        <taxon>Epidendroideae</taxon>
        <taxon>Malaxideae</taxon>
        <taxon>Dendrobiinae</taxon>
        <taxon>Dendrobium</taxon>
    </lineage>
</organism>
<reference evidence="4 5" key="1">
    <citation type="journal article" date="2021" name="Hortic Res">
        <title>Chromosome-scale assembly of the Dendrobium chrysotoxum genome enhances the understanding of orchid evolution.</title>
        <authorList>
            <person name="Zhang Y."/>
            <person name="Zhang G.Q."/>
            <person name="Zhang D."/>
            <person name="Liu X.D."/>
            <person name="Xu X.Y."/>
            <person name="Sun W.H."/>
            <person name="Yu X."/>
            <person name="Zhu X."/>
            <person name="Wang Z.W."/>
            <person name="Zhao X."/>
            <person name="Zhong W.Y."/>
            <person name="Chen H."/>
            <person name="Yin W.L."/>
            <person name="Huang T."/>
            <person name="Niu S.C."/>
            <person name="Liu Z.J."/>
        </authorList>
    </citation>
    <scope>NUCLEOTIDE SEQUENCE [LARGE SCALE GENOMIC DNA]</scope>
    <source>
        <strain evidence="4">Lindl</strain>
    </source>
</reference>
<dbReference type="InterPro" id="IPR036249">
    <property type="entry name" value="Thioredoxin-like_sf"/>
</dbReference>
<dbReference type="PROSITE" id="PS50405">
    <property type="entry name" value="GST_CTER"/>
    <property type="match status" value="1"/>
</dbReference>
<dbReference type="PANTHER" id="PTHR42673:SF4">
    <property type="entry name" value="MALEYLACETOACETATE ISOMERASE"/>
    <property type="match status" value="1"/>
</dbReference>
<dbReference type="PANTHER" id="PTHR42673">
    <property type="entry name" value="MALEYLACETOACETATE ISOMERASE"/>
    <property type="match status" value="1"/>
</dbReference>
<dbReference type="InterPro" id="IPR010987">
    <property type="entry name" value="Glutathione-S-Trfase_C-like"/>
</dbReference>
<keyword evidence="5" id="KW-1185">Reference proteome</keyword>
<dbReference type="AlphaFoldDB" id="A0AAV7GW48"/>
<dbReference type="InterPro" id="IPR040079">
    <property type="entry name" value="Glutathione_S-Trfase"/>
</dbReference>
<evidence type="ECO:0000313" key="5">
    <source>
        <dbReference type="Proteomes" id="UP000775213"/>
    </source>
</evidence>
<feature type="domain" description="GST N-terminal" evidence="2">
    <location>
        <begin position="58"/>
        <end position="130"/>
    </location>
</feature>
<dbReference type="CDD" id="cd03191">
    <property type="entry name" value="GST_C_Zeta"/>
    <property type="match status" value="1"/>
</dbReference>
<dbReference type="SFLD" id="SFLDG00358">
    <property type="entry name" value="Main_(cytGST)"/>
    <property type="match status" value="1"/>
</dbReference>
<comment type="similarity">
    <text evidence="1">Belongs to the GST superfamily. Zeta family.</text>
</comment>
<dbReference type="GO" id="GO:0004364">
    <property type="term" value="F:glutathione transferase activity"/>
    <property type="evidence" value="ECO:0007669"/>
    <property type="project" value="TreeGrafter"/>
</dbReference>
<accession>A0AAV7GW48</accession>